<organism evidence="2 3">
    <name type="scientific">Actinosynnema pretiosum subsp. pretiosum</name>
    <dbReference type="NCBI Taxonomy" id="103721"/>
    <lineage>
        <taxon>Bacteria</taxon>
        <taxon>Bacillati</taxon>
        <taxon>Actinomycetota</taxon>
        <taxon>Actinomycetes</taxon>
        <taxon>Pseudonocardiales</taxon>
        <taxon>Pseudonocardiaceae</taxon>
        <taxon>Actinosynnema</taxon>
    </lineage>
</organism>
<name>A0AA45LDI5_9PSEU</name>
<dbReference type="Gene3D" id="3.30.450.180">
    <property type="match status" value="1"/>
</dbReference>
<dbReference type="SMART" id="SM00530">
    <property type="entry name" value="HTH_XRE"/>
    <property type="match status" value="1"/>
</dbReference>
<sequence>MANRSDVRDFLVSRRARVSPGRAGLPVLGRRRVPGLRREEVALLAGVSVDWYTRLEKGHIGGVSREVLDAVAGVLRLDAEERVYLFDLARAARRPRAAEVAAEAALPATAQWLLDSMTLSSAMVTGRRQDVLAVNPLARALYAPLFASATTRDGGRANLARYHFLDAGAREFYGDWAGTADVLVAALRAEAGRDPRDGATRELVGELTAASTEFRARWSAHDVLLHPRGAKTFRHPEAGELSLSYHSVDLPISATETRHVCACTAEPGSTDEARLRALVG</sequence>
<dbReference type="Proteomes" id="UP000677152">
    <property type="component" value="Chromosome"/>
</dbReference>
<dbReference type="GO" id="GO:0003677">
    <property type="term" value="F:DNA binding"/>
    <property type="evidence" value="ECO:0007669"/>
    <property type="project" value="InterPro"/>
</dbReference>
<evidence type="ECO:0000259" key="1">
    <source>
        <dbReference type="SMART" id="SM00530"/>
    </source>
</evidence>
<dbReference type="InterPro" id="IPR001387">
    <property type="entry name" value="Cro/C1-type_HTH"/>
</dbReference>
<dbReference type="InterPro" id="IPR041413">
    <property type="entry name" value="MLTR_LBD"/>
</dbReference>
<dbReference type="Pfam" id="PF17765">
    <property type="entry name" value="MLTR_LBD"/>
    <property type="match status" value="1"/>
</dbReference>
<evidence type="ECO:0000313" key="3">
    <source>
        <dbReference type="Proteomes" id="UP000677152"/>
    </source>
</evidence>
<dbReference type="PANTHER" id="PTHR35010">
    <property type="entry name" value="BLL4672 PROTEIN-RELATED"/>
    <property type="match status" value="1"/>
</dbReference>
<dbReference type="Gene3D" id="1.10.260.40">
    <property type="entry name" value="lambda repressor-like DNA-binding domains"/>
    <property type="match status" value="1"/>
</dbReference>
<dbReference type="EMBL" id="CP073249">
    <property type="protein sequence ID" value="QUF07730.1"/>
    <property type="molecule type" value="Genomic_DNA"/>
</dbReference>
<dbReference type="CDD" id="cd00093">
    <property type="entry name" value="HTH_XRE"/>
    <property type="match status" value="1"/>
</dbReference>
<accession>A0AA45LDI5</accession>
<dbReference type="InterPro" id="IPR010982">
    <property type="entry name" value="Lambda_DNA-bd_dom_sf"/>
</dbReference>
<proteinExistence type="predicted"/>
<dbReference type="Pfam" id="PF13560">
    <property type="entry name" value="HTH_31"/>
    <property type="match status" value="1"/>
</dbReference>
<gene>
    <name evidence="2" type="ORF">KCV87_03590</name>
</gene>
<protein>
    <submittedName>
        <fullName evidence="2">Helix-turn-helix domain-containing protein</fullName>
    </submittedName>
</protein>
<reference evidence="2" key="1">
    <citation type="submission" date="2021-04" db="EMBL/GenBank/DDBJ databases">
        <title>Genomic sequence of Actinosynnema pretiosum subsp. pretiosum ATCC 31280 (C-14919).</title>
        <authorList>
            <person name="Bai L."/>
            <person name="Wang X."/>
            <person name="Xiao Y."/>
        </authorList>
    </citation>
    <scope>NUCLEOTIDE SEQUENCE</scope>
    <source>
        <strain evidence="2">ATCC 31280</strain>
    </source>
</reference>
<evidence type="ECO:0000313" key="2">
    <source>
        <dbReference type="EMBL" id="QUF07730.1"/>
    </source>
</evidence>
<dbReference type="AlphaFoldDB" id="A0AA45LDI5"/>
<dbReference type="SUPFAM" id="SSF47413">
    <property type="entry name" value="lambda repressor-like DNA-binding domains"/>
    <property type="match status" value="1"/>
</dbReference>
<dbReference type="PANTHER" id="PTHR35010:SF2">
    <property type="entry name" value="BLL4672 PROTEIN"/>
    <property type="match status" value="1"/>
</dbReference>
<feature type="domain" description="HTH cro/C1-type" evidence="1">
    <location>
        <begin position="6"/>
        <end position="82"/>
    </location>
</feature>